<evidence type="ECO:0000313" key="1">
    <source>
        <dbReference type="EMBL" id="AKQ45939.1"/>
    </source>
</evidence>
<dbReference type="Proteomes" id="UP000036458">
    <property type="component" value="Chromosome"/>
</dbReference>
<dbReference type="STRING" id="1379910.TH63_10245"/>
<dbReference type="AlphaFoldDB" id="A0A0H4VQB8"/>
<gene>
    <name evidence="1" type="ORF">TH63_10245</name>
</gene>
<dbReference type="OrthoDB" id="7875217at2"/>
<protein>
    <submittedName>
        <fullName evidence="1">Uncharacterized protein</fullName>
    </submittedName>
</protein>
<accession>A0A0H4VQB8</accession>
<proteinExistence type="predicted"/>
<keyword evidence="2" id="KW-1185">Reference proteome</keyword>
<dbReference type="KEGG" id="ruf:TH63_10245"/>
<name>A0A0H4VQB8_9BACT</name>
<sequence>MKRDWEDIKWIFEPSGSLRDIYVQDVSLADWEKVVDLLNENYPLKYGIAGEEKSFSQIDKQDIISYLTDETGEMYCRSVTIDLGGVHANCHFFLSEQIEFDINPKGVTSFEDFEKVVKFMQSISWTLEQQVTLTDENTPEFPLIKVDLKRNIHKVLTLKEALDLRSNRNSLIAKIAVLKVSLEMKLFPKEFKDQILESASETYKPVKKSKNIW</sequence>
<organism evidence="1 2">
    <name type="scientific">Rufibacter radiotolerans</name>
    <dbReference type="NCBI Taxonomy" id="1379910"/>
    <lineage>
        <taxon>Bacteria</taxon>
        <taxon>Pseudomonadati</taxon>
        <taxon>Bacteroidota</taxon>
        <taxon>Cytophagia</taxon>
        <taxon>Cytophagales</taxon>
        <taxon>Hymenobacteraceae</taxon>
        <taxon>Rufibacter</taxon>
    </lineage>
</organism>
<dbReference type="EMBL" id="CP010777">
    <property type="protein sequence ID" value="AKQ45939.1"/>
    <property type="molecule type" value="Genomic_DNA"/>
</dbReference>
<reference evidence="1 2" key="1">
    <citation type="submission" date="2015-01" db="EMBL/GenBank/DDBJ databases">
        <title>Rufibacter sp./DG31D/ whole genome sequencing.</title>
        <authorList>
            <person name="Kim M.K."/>
            <person name="Srinivasan S."/>
            <person name="Lee J.-J."/>
        </authorList>
    </citation>
    <scope>NUCLEOTIDE SEQUENCE [LARGE SCALE GENOMIC DNA]</scope>
    <source>
        <strain evidence="1 2">DG31D</strain>
    </source>
</reference>
<dbReference type="PATRIC" id="fig|1379910.4.peg.2225"/>
<evidence type="ECO:0000313" key="2">
    <source>
        <dbReference type="Proteomes" id="UP000036458"/>
    </source>
</evidence>
<dbReference type="RefSeq" id="WP_048920868.1">
    <property type="nucleotide sequence ID" value="NZ_CP010777.1"/>
</dbReference>